<evidence type="ECO:0000313" key="3">
    <source>
        <dbReference type="Proteomes" id="UP000092993"/>
    </source>
</evidence>
<sequence>MRTQLLSQSSSPRDAGQPAHSARTSRSPLRVECGRTKAIWRAQPRSASANTKLAYVSSVQNPCIGGHRPSETAKALAKRRDSREAEVRRPQPVCWSVPCTQLRQLLPSAAGTV</sequence>
<name>A0A1C7LT48_GRIFR</name>
<dbReference type="AlphaFoldDB" id="A0A1C7LT48"/>
<dbReference type="Proteomes" id="UP000092993">
    <property type="component" value="Unassembled WGS sequence"/>
</dbReference>
<accession>A0A1C7LT48</accession>
<feature type="compositionally biased region" description="Polar residues" evidence="1">
    <location>
        <begin position="1"/>
        <end position="12"/>
    </location>
</feature>
<gene>
    <name evidence="2" type="ORF">A0H81_14142</name>
</gene>
<protein>
    <submittedName>
        <fullName evidence="2">Uncharacterized protein</fullName>
    </submittedName>
</protein>
<keyword evidence="3" id="KW-1185">Reference proteome</keyword>
<evidence type="ECO:0000256" key="1">
    <source>
        <dbReference type="SAM" id="MobiDB-lite"/>
    </source>
</evidence>
<feature type="region of interest" description="Disordered" evidence="1">
    <location>
        <begin position="1"/>
        <end position="30"/>
    </location>
</feature>
<comment type="caution">
    <text evidence="2">The sequence shown here is derived from an EMBL/GenBank/DDBJ whole genome shotgun (WGS) entry which is preliminary data.</text>
</comment>
<proteinExistence type="predicted"/>
<evidence type="ECO:0000313" key="2">
    <source>
        <dbReference type="EMBL" id="OBZ65974.1"/>
    </source>
</evidence>
<feature type="region of interest" description="Disordered" evidence="1">
    <location>
        <begin position="65"/>
        <end position="88"/>
    </location>
</feature>
<reference evidence="2 3" key="1">
    <citation type="submission" date="2016-03" db="EMBL/GenBank/DDBJ databases">
        <title>Whole genome sequencing of Grifola frondosa 9006-11.</title>
        <authorList>
            <person name="Min B."/>
            <person name="Park H."/>
            <person name="Kim J.-G."/>
            <person name="Cho H."/>
            <person name="Oh Y.-L."/>
            <person name="Kong W.-S."/>
            <person name="Choi I.-G."/>
        </authorList>
    </citation>
    <scope>NUCLEOTIDE SEQUENCE [LARGE SCALE GENOMIC DNA]</scope>
    <source>
        <strain evidence="2 3">9006-11</strain>
    </source>
</reference>
<dbReference type="EMBL" id="LUGG01000038">
    <property type="protein sequence ID" value="OBZ65974.1"/>
    <property type="molecule type" value="Genomic_DNA"/>
</dbReference>
<feature type="compositionally biased region" description="Basic and acidic residues" evidence="1">
    <location>
        <begin position="78"/>
        <end position="88"/>
    </location>
</feature>
<organism evidence="2 3">
    <name type="scientific">Grifola frondosa</name>
    <name type="common">Maitake</name>
    <name type="synonym">Polyporus frondosus</name>
    <dbReference type="NCBI Taxonomy" id="5627"/>
    <lineage>
        <taxon>Eukaryota</taxon>
        <taxon>Fungi</taxon>
        <taxon>Dikarya</taxon>
        <taxon>Basidiomycota</taxon>
        <taxon>Agaricomycotina</taxon>
        <taxon>Agaricomycetes</taxon>
        <taxon>Polyporales</taxon>
        <taxon>Grifolaceae</taxon>
        <taxon>Grifola</taxon>
    </lineage>
</organism>